<dbReference type="InterPro" id="IPR003488">
    <property type="entry name" value="DprA"/>
</dbReference>
<sequence length="380" mass="40305">MSTNDEKRLQAAWWTCIVEPEDPHAAALRRALGDEEAIRWACAPTPGALPGPLRALSAKWREAHERWRARIAVAEAGRELDAVRRLGGDFLIPDDPDWPPLLEALGERAPIGIWVLGTMPAERAVAIVGSRAATAAGSRTAADIASHLAEEGITVVSGGAFGIDIAAHRGALALHGRTAAVMAGGLEQPYPTAHVEDFRSIVSGGGALLSECPPSWRPAKWRFLSRNRLIAALSRATVVVEAGARSGALATARRAMEMGRPVGAVPGPVSSASSSGCHELIRNGATLVRDGHDAHELAFPFESLEQGALFGEPVEEDRGIAALPPISRRVYEALPKASKTTLPRLTRASGLSEREVVAALAELELRGLVASSTRGWGRRH</sequence>
<comment type="caution">
    <text evidence="4">The sequence shown here is derived from an EMBL/GenBank/DDBJ whole genome shotgun (WGS) entry which is preliminary data.</text>
</comment>
<dbReference type="InterPro" id="IPR036388">
    <property type="entry name" value="WH-like_DNA-bd_sf"/>
</dbReference>
<protein>
    <submittedName>
        <fullName evidence="4">DNA processing protein</fullName>
    </submittedName>
</protein>
<dbReference type="Gene3D" id="3.40.50.450">
    <property type="match status" value="1"/>
</dbReference>
<dbReference type="InterPro" id="IPR057666">
    <property type="entry name" value="DrpA_SLOG"/>
</dbReference>
<dbReference type="GO" id="GO:0009294">
    <property type="term" value="P:DNA-mediated transformation"/>
    <property type="evidence" value="ECO:0007669"/>
    <property type="project" value="InterPro"/>
</dbReference>
<proteinExistence type="inferred from homology"/>
<dbReference type="AlphaFoldDB" id="A0A923IY52"/>
<dbReference type="PANTHER" id="PTHR43022:SF1">
    <property type="entry name" value="PROTEIN SMF"/>
    <property type="match status" value="1"/>
</dbReference>
<dbReference type="SUPFAM" id="SSF102405">
    <property type="entry name" value="MCP/YpsA-like"/>
    <property type="match status" value="1"/>
</dbReference>
<evidence type="ECO:0000313" key="4">
    <source>
        <dbReference type="EMBL" id="MBB6334820.1"/>
    </source>
</evidence>
<organism evidence="4 5">
    <name type="scientific">Schaalia hyovaginalis</name>
    <dbReference type="NCBI Taxonomy" id="29316"/>
    <lineage>
        <taxon>Bacteria</taxon>
        <taxon>Bacillati</taxon>
        <taxon>Actinomycetota</taxon>
        <taxon>Actinomycetes</taxon>
        <taxon>Actinomycetales</taxon>
        <taxon>Actinomycetaceae</taxon>
        <taxon>Schaalia</taxon>
    </lineage>
</organism>
<feature type="domain" description="Smf/DprA SLOG" evidence="2">
    <location>
        <begin position="90"/>
        <end position="294"/>
    </location>
</feature>
<dbReference type="Pfam" id="PF02481">
    <property type="entry name" value="DNA_processg_A"/>
    <property type="match status" value="1"/>
</dbReference>
<comment type="similarity">
    <text evidence="1">Belongs to the DprA/Smf family.</text>
</comment>
<dbReference type="PANTHER" id="PTHR43022">
    <property type="entry name" value="PROTEIN SMF"/>
    <property type="match status" value="1"/>
</dbReference>
<name>A0A923IY52_9ACTO</name>
<keyword evidence="5" id="KW-1185">Reference proteome</keyword>
<dbReference type="Proteomes" id="UP000617426">
    <property type="component" value="Unassembled WGS sequence"/>
</dbReference>
<evidence type="ECO:0000313" key="5">
    <source>
        <dbReference type="Proteomes" id="UP000617426"/>
    </source>
</evidence>
<dbReference type="Pfam" id="PF17782">
    <property type="entry name" value="WHD_DprA"/>
    <property type="match status" value="1"/>
</dbReference>
<reference evidence="4" key="1">
    <citation type="submission" date="2020-08" db="EMBL/GenBank/DDBJ databases">
        <title>Sequencing the genomes of 1000 actinobacteria strains.</title>
        <authorList>
            <person name="Klenk H.-P."/>
        </authorList>
    </citation>
    <scope>NUCLEOTIDE SEQUENCE</scope>
    <source>
        <strain evidence="4">DSM 10695</strain>
    </source>
</reference>
<evidence type="ECO:0000259" key="2">
    <source>
        <dbReference type="Pfam" id="PF02481"/>
    </source>
</evidence>
<dbReference type="Gene3D" id="1.10.10.10">
    <property type="entry name" value="Winged helix-like DNA-binding domain superfamily/Winged helix DNA-binding domain"/>
    <property type="match status" value="1"/>
</dbReference>
<dbReference type="EMBL" id="JACHMK010000001">
    <property type="protein sequence ID" value="MBB6334820.1"/>
    <property type="molecule type" value="Genomic_DNA"/>
</dbReference>
<evidence type="ECO:0000256" key="1">
    <source>
        <dbReference type="ARBA" id="ARBA00006525"/>
    </source>
</evidence>
<accession>A0A923IY52</accession>
<dbReference type="NCBIfam" id="TIGR00732">
    <property type="entry name" value="dprA"/>
    <property type="match status" value="1"/>
</dbReference>
<dbReference type="RefSeq" id="WP_184452832.1">
    <property type="nucleotide sequence ID" value="NZ_JACHMK010000001.1"/>
</dbReference>
<gene>
    <name evidence="4" type="ORF">HD592_001385</name>
</gene>
<dbReference type="InterPro" id="IPR041614">
    <property type="entry name" value="DprA_WH"/>
</dbReference>
<evidence type="ECO:0000259" key="3">
    <source>
        <dbReference type="Pfam" id="PF17782"/>
    </source>
</evidence>
<feature type="domain" description="DprA winged helix" evidence="3">
    <location>
        <begin position="318"/>
        <end position="371"/>
    </location>
</feature>